<dbReference type="Gene3D" id="3.80.10.10">
    <property type="entry name" value="Ribonuclease Inhibitor"/>
    <property type="match status" value="1"/>
</dbReference>
<gene>
    <name evidence="6" type="ORF">RGQ29_029601</name>
</gene>
<comment type="caution">
    <text evidence="6">The sequence shown here is derived from an EMBL/GenBank/DDBJ whole genome shotgun (WGS) entry which is preliminary data.</text>
</comment>
<dbReference type="GO" id="GO:0006952">
    <property type="term" value="P:defense response"/>
    <property type="evidence" value="ECO:0007669"/>
    <property type="project" value="InterPro"/>
</dbReference>
<dbReference type="Pfam" id="PF23286">
    <property type="entry name" value="LRR_13"/>
    <property type="match status" value="1"/>
</dbReference>
<dbReference type="Pfam" id="PF20160">
    <property type="entry name" value="C-JID"/>
    <property type="match status" value="1"/>
</dbReference>
<sequence length="554" mass="62751">MLNSPPCKEDLNANAFSKMKGLELIKICSAVHFWGLNHLSNQLRMMEWHDYPLKSMPRSFQPYNLVELTMPNSQIEQLPEGFNNLNLLRVMDLSYSQNLIKTPDFSGFQNLRSLTFQGCTRLYNVHPSVRALKNLTLLNLKDCESLKNLPHEIKLESLEVLILSGCSRLEKLSEIGENMTRLSKLYLDRTAIKELQSSIKHLAGLTILNLKDCKFFYAQRPKPELANLLLPESFSGLSSLKSLDLSDCNLLDGALPDLSSLSSLRSLNLSKNNFTRLPDAISQLSMLKLLCLDNCSKLQSLSCLSLSTKYVMARGCTSLENYSNNSVVWTSGEAGLAFINCLSFLEDEEGKITEGFLLDSLLENGGKIIENSLPDIHFQPFWQSYMEDHIRESEEFYSVLNQIEIPTWFDHQNRGSDVSIPLYQYGTNWTGIALCVDIKVQKNLSEVSPGDPTDFHEFRLELMHGGPEDFPRNYKFPRDKIHVGSFGIWLYISHAKLGVLLHGCDDIRPFIKTYSADIEIKGCGARILHERDLVQFVQILSQQIFGNGRFLAGS</sequence>
<name>A0AAN7ID36_QUERU</name>
<keyword evidence="1" id="KW-0433">Leucine-rich repeat</keyword>
<dbReference type="PANTHER" id="PTHR11017:SF559">
    <property type="entry name" value="DISEASE RESISTANCE PROTEIN CHL1"/>
    <property type="match status" value="1"/>
</dbReference>
<dbReference type="InterPro" id="IPR032675">
    <property type="entry name" value="LRR_dom_sf"/>
</dbReference>
<feature type="domain" description="C-JID" evidence="4">
    <location>
        <begin position="403"/>
        <end position="532"/>
    </location>
</feature>
<evidence type="ECO:0000256" key="3">
    <source>
        <dbReference type="ARBA" id="ARBA00022821"/>
    </source>
</evidence>
<proteinExistence type="predicted"/>
<reference evidence="6 7" key="1">
    <citation type="journal article" date="2023" name="G3 (Bethesda)">
        <title>A haplotype-resolved chromosome-scale genome for Quercus rubra L. provides insights into the genetics of adaptive traits for red oak species.</title>
        <authorList>
            <person name="Kapoor B."/>
            <person name="Jenkins J."/>
            <person name="Schmutz J."/>
            <person name="Zhebentyayeva T."/>
            <person name="Kuelheim C."/>
            <person name="Coggeshall M."/>
            <person name="Heim C."/>
            <person name="Lasky J.R."/>
            <person name="Leites L."/>
            <person name="Islam-Faridi N."/>
            <person name="Romero-Severson J."/>
            <person name="DeLeo V.L."/>
            <person name="Lucas S.M."/>
            <person name="Lazic D."/>
            <person name="Gailing O."/>
            <person name="Carlson J."/>
            <person name="Staton M."/>
        </authorList>
    </citation>
    <scope>NUCLEOTIDE SEQUENCE [LARGE SCALE GENOMIC DNA]</scope>
    <source>
        <strain evidence="6">Pseudo-F2</strain>
    </source>
</reference>
<dbReference type="InterPro" id="IPR001611">
    <property type="entry name" value="Leu-rich_rpt"/>
</dbReference>
<evidence type="ECO:0000313" key="6">
    <source>
        <dbReference type="EMBL" id="KAK4570809.1"/>
    </source>
</evidence>
<evidence type="ECO:0000313" key="7">
    <source>
        <dbReference type="Proteomes" id="UP001324115"/>
    </source>
</evidence>
<dbReference type="SMART" id="SM00369">
    <property type="entry name" value="LRR_TYP"/>
    <property type="match status" value="2"/>
</dbReference>
<feature type="domain" description="Disease resistance protein RPS4B/Roq1-like leucine-rich repeats" evidence="5">
    <location>
        <begin position="155"/>
        <end position="211"/>
    </location>
</feature>
<dbReference type="PROSITE" id="PS51450">
    <property type="entry name" value="LRR"/>
    <property type="match status" value="1"/>
</dbReference>
<evidence type="ECO:0000256" key="2">
    <source>
        <dbReference type="ARBA" id="ARBA00022737"/>
    </source>
</evidence>
<dbReference type="InterPro" id="IPR044974">
    <property type="entry name" value="Disease_R_plants"/>
</dbReference>
<evidence type="ECO:0000256" key="1">
    <source>
        <dbReference type="ARBA" id="ARBA00022614"/>
    </source>
</evidence>
<dbReference type="PANTHER" id="PTHR11017">
    <property type="entry name" value="LEUCINE-RICH REPEAT-CONTAINING PROTEIN"/>
    <property type="match status" value="1"/>
</dbReference>
<dbReference type="InterPro" id="IPR058546">
    <property type="entry name" value="RPS4B/Roq1-like_LRR"/>
</dbReference>
<dbReference type="SUPFAM" id="SSF52058">
    <property type="entry name" value="L domain-like"/>
    <property type="match status" value="1"/>
</dbReference>
<keyword evidence="3" id="KW-0611">Plant defense</keyword>
<evidence type="ECO:0000259" key="4">
    <source>
        <dbReference type="Pfam" id="PF20160"/>
    </source>
</evidence>
<keyword evidence="2" id="KW-0677">Repeat</keyword>
<dbReference type="InterPro" id="IPR003591">
    <property type="entry name" value="Leu-rich_rpt_typical-subtyp"/>
</dbReference>
<protein>
    <submittedName>
        <fullName evidence="6">Uncharacterized protein</fullName>
    </submittedName>
</protein>
<dbReference type="EMBL" id="JAXUIC010000009">
    <property type="protein sequence ID" value="KAK4570809.1"/>
    <property type="molecule type" value="Genomic_DNA"/>
</dbReference>
<dbReference type="Proteomes" id="UP001324115">
    <property type="component" value="Unassembled WGS sequence"/>
</dbReference>
<keyword evidence="7" id="KW-1185">Reference proteome</keyword>
<accession>A0AAN7ID36</accession>
<organism evidence="6 7">
    <name type="scientific">Quercus rubra</name>
    <name type="common">Northern red oak</name>
    <name type="synonym">Quercus borealis</name>
    <dbReference type="NCBI Taxonomy" id="3512"/>
    <lineage>
        <taxon>Eukaryota</taxon>
        <taxon>Viridiplantae</taxon>
        <taxon>Streptophyta</taxon>
        <taxon>Embryophyta</taxon>
        <taxon>Tracheophyta</taxon>
        <taxon>Spermatophyta</taxon>
        <taxon>Magnoliopsida</taxon>
        <taxon>eudicotyledons</taxon>
        <taxon>Gunneridae</taxon>
        <taxon>Pentapetalae</taxon>
        <taxon>rosids</taxon>
        <taxon>fabids</taxon>
        <taxon>Fagales</taxon>
        <taxon>Fagaceae</taxon>
        <taxon>Quercus</taxon>
    </lineage>
</organism>
<dbReference type="InterPro" id="IPR045344">
    <property type="entry name" value="C-JID"/>
</dbReference>
<evidence type="ECO:0000259" key="5">
    <source>
        <dbReference type="Pfam" id="PF23286"/>
    </source>
</evidence>
<dbReference type="AlphaFoldDB" id="A0AAN7ID36"/>